<dbReference type="Proteomes" id="UP000583929">
    <property type="component" value="Unassembled WGS sequence"/>
</dbReference>
<evidence type="ECO:0000313" key="1">
    <source>
        <dbReference type="EMBL" id="KAF4403977.1"/>
    </source>
</evidence>
<comment type="caution">
    <text evidence="1">The sequence shown here is derived from an EMBL/GenBank/DDBJ whole genome shotgun (WGS) entry which is preliminary data.</text>
</comment>
<gene>
    <name evidence="1" type="ORF">G4B88_014433</name>
</gene>
<sequence>MPNLSFISISSGLSPFSSFHSKEWIRVPNIKGNILIAKGNPGHTLRPPPNGINSKLLPLTSTSDPMNLSGLNNSWSSHMSLSLPIAHVLTKICAPFGIVKPLILTSLSALRGSNNGTAGCNRNVSFSNRETSDSLTGFPFPMIWSSSALALDRDSGLRSSSAIAHWKVVAVVSVPATNIL</sequence>
<keyword evidence="2" id="KW-1185">Reference proteome</keyword>
<protein>
    <submittedName>
        <fullName evidence="1">Uncharacterized protein</fullName>
    </submittedName>
</protein>
<name>A0A7J6I8W5_CANSA</name>
<evidence type="ECO:0000313" key="2">
    <source>
        <dbReference type="Proteomes" id="UP000583929"/>
    </source>
</evidence>
<proteinExistence type="predicted"/>
<reference evidence="1 2" key="1">
    <citation type="journal article" date="2020" name="bioRxiv">
        <title>Sequence and annotation of 42 cannabis genomes reveals extensive copy number variation in cannabinoid synthesis and pathogen resistance genes.</title>
        <authorList>
            <person name="Mckernan K.J."/>
            <person name="Helbert Y."/>
            <person name="Kane L.T."/>
            <person name="Ebling H."/>
            <person name="Zhang L."/>
            <person name="Liu B."/>
            <person name="Eaton Z."/>
            <person name="Mclaughlin S."/>
            <person name="Kingan S."/>
            <person name="Baybayan P."/>
            <person name="Concepcion G."/>
            <person name="Jordan M."/>
            <person name="Riva A."/>
            <person name="Barbazuk W."/>
            <person name="Harkins T."/>
        </authorList>
    </citation>
    <scope>NUCLEOTIDE SEQUENCE [LARGE SCALE GENOMIC DNA]</scope>
    <source>
        <strain evidence="2">cv. Jamaican Lion 4</strain>
        <tissue evidence="1">Leaf</tissue>
    </source>
</reference>
<organism evidence="1 2">
    <name type="scientific">Cannabis sativa</name>
    <name type="common">Hemp</name>
    <name type="synonym">Marijuana</name>
    <dbReference type="NCBI Taxonomy" id="3483"/>
    <lineage>
        <taxon>Eukaryota</taxon>
        <taxon>Viridiplantae</taxon>
        <taxon>Streptophyta</taxon>
        <taxon>Embryophyta</taxon>
        <taxon>Tracheophyta</taxon>
        <taxon>Spermatophyta</taxon>
        <taxon>Magnoliopsida</taxon>
        <taxon>eudicotyledons</taxon>
        <taxon>Gunneridae</taxon>
        <taxon>Pentapetalae</taxon>
        <taxon>rosids</taxon>
        <taxon>fabids</taxon>
        <taxon>Rosales</taxon>
        <taxon>Cannabaceae</taxon>
        <taxon>Cannabis</taxon>
    </lineage>
</organism>
<accession>A0A7J6I8W5</accession>
<dbReference type="AlphaFoldDB" id="A0A7J6I8W5"/>
<dbReference type="EMBL" id="JAATIQ010000002">
    <property type="protein sequence ID" value="KAF4403977.1"/>
    <property type="molecule type" value="Genomic_DNA"/>
</dbReference>